<sequence length="361" mass="43088">MNELPSVKDNSVINDMRLPGEFTNNTFSNFKKLQVKNEMEKCMLNGKLEPACFWCCELICSGHFSEIWETILHFIGKYIHIANPKLCIYIEKRFLLFKSIISNEDFVNELHLRNHPIIRKIFAEIISILTYSNKKHSYETVKINKKEEYDITQMTERLIAPSVHYIDDVFQKEDPKELFVAMNEFSYNLSSEKHNFRNACYWIEWVIEFEIICKKRKMPCVCEPRPFVKLDTKFRTQPIWMIWDILFHHVSLKTNPFFLQIMQSLFSLFCIKYTQGTPKRRRFLLYFAVSIITEECDLTTDMIQNKKNINNVLTNINKLYREIKKKEITPTTDYLFANLEQEANFENSLRKLQLVQSMDIL</sequence>
<dbReference type="EMBL" id="MN738752">
    <property type="protein sequence ID" value="QHS83331.1"/>
    <property type="molecule type" value="Genomic_DNA"/>
</dbReference>
<proteinExistence type="predicted"/>
<evidence type="ECO:0000313" key="1">
    <source>
        <dbReference type="EMBL" id="QHS83331.1"/>
    </source>
</evidence>
<protein>
    <submittedName>
        <fullName evidence="1">Uncharacterized protein</fullName>
    </submittedName>
</protein>
<accession>A0A6C0AVM1</accession>
<organism evidence="1">
    <name type="scientific">viral metagenome</name>
    <dbReference type="NCBI Taxonomy" id="1070528"/>
    <lineage>
        <taxon>unclassified sequences</taxon>
        <taxon>metagenomes</taxon>
        <taxon>organismal metagenomes</taxon>
    </lineage>
</organism>
<reference evidence="1" key="1">
    <citation type="journal article" date="2020" name="Nature">
        <title>Giant virus diversity and host interactions through global metagenomics.</title>
        <authorList>
            <person name="Schulz F."/>
            <person name="Roux S."/>
            <person name="Paez-Espino D."/>
            <person name="Jungbluth S."/>
            <person name="Walsh D.A."/>
            <person name="Denef V.J."/>
            <person name="McMahon K.D."/>
            <person name="Konstantinidis K.T."/>
            <person name="Eloe-Fadrosh E.A."/>
            <person name="Kyrpides N.C."/>
            <person name="Woyke T."/>
        </authorList>
    </citation>
    <scope>NUCLEOTIDE SEQUENCE</scope>
    <source>
        <strain evidence="1">GVMAG-S-ERX555943-30</strain>
    </source>
</reference>
<dbReference type="AlphaFoldDB" id="A0A6C0AVM1"/>
<name>A0A6C0AVM1_9ZZZZ</name>